<gene>
    <name evidence="2" type="ORF">GTO87_03550</name>
</gene>
<dbReference type="EMBL" id="CP047418">
    <property type="protein sequence ID" value="QLL77755.1"/>
    <property type="molecule type" value="Genomic_DNA"/>
</dbReference>
<sequence length="176" mass="20740">MNKYKPYQVIDEETASIAFWAIEQEEKKLALYKKQYEETLNLEMEKYQEMLAEKKQAYEKVCEEPNRKIANWKQSLINFMEAQQATNPNYRLKTVNGKLVQTHPKKWHFDAKQVGKRLANQPGNKAWFEPQAPKFKWGEYKKSLQVLDNGQVVDSNGEVVPDVTVDRTVEYHIRKA</sequence>
<reference evidence="2 3" key="1">
    <citation type="submission" date="2020-01" db="EMBL/GenBank/DDBJ databases">
        <title>Complete and circular genome sequences of six lactobacillus isolates from horses.</title>
        <authorList>
            <person name="Hassan H.M."/>
        </authorList>
    </citation>
    <scope>NUCLEOTIDE SEQUENCE [LARGE SCALE GENOMIC DNA]</scope>
    <source>
        <strain evidence="2 3">1A</strain>
    </source>
</reference>
<evidence type="ECO:0000256" key="1">
    <source>
        <dbReference type="SAM" id="Coils"/>
    </source>
</evidence>
<keyword evidence="1" id="KW-0175">Coiled coil</keyword>
<feature type="coiled-coil region" evidence="1">
    <location>
        <begin position="22"/>
        <end position="64"/>
    </location>
</feature>
<organism evidence="2 3">
    <name type="scientific">Ligilactobacillus saerimneri</name>
    <dbReference type="NCBI Taxonomy" id="228229"/>
    <lineage>
        <taxon>Bacteria</taxon>
        <taxon>Bacillati</taxon>
        <taxon>Bacillota</taxon>
        <taxon>Bacilli</taxon>
        <taxon>Lactobacillales</taxon>
        <taxon>Lactobacillaceae</taxon>
        <taxon>Ligilactobacillus</taxon>
    </lineage>
</organism>
<protein>
    <submittedName>
        <fullName evidence="2">Uncharacterized protein</fullName>
    </submittedName>
</protein>
<dbReference type="RefSeq" id="WP_180849534.1">
    <property type="nucleotide sequence ID" value="NZ_CP047418.1"/>
</dbReference>
<dbReference type="Proteomes" id="UP000510886">
    <property type="component" value="Chromosome"/>
</dbReference>
<evidence type="ECO:0000313" key="3">
    <source>
        <dbReference type="Proteomes" id="UP000510886"/>
    </source>
</evidence>
<dbReference type="AlphaFoldDB" id="A0A7H9EKR3"/>
<proteinExistence type="predicted"/>
<dbReference type="KEGG" id="lsw:GTO87_03550"/>
<evidence type="ECO:0000313" key="2">
    <source>
        <dbReference type="EMBL" id="QLL77755.1"/>
    </source>
</evidence>
<accession>A0A7H9EKR3</accession>
<name>A0A7H9EKR3_9LACO</name>